<dbReference type="Pfam" id="PF24779">
    <property type="entry name" value="UTP23_sensor"/>
    <property type="match status" value="1"/>
</dbReference>
<dbReference type="Gene3D" id="3.40.50.1010">
    <property type="entry name" value="5'-nuclease"/>
    <property type="match status" value="1"/>
</dbReference>
<dbReference type="InterPro" id="IPR006984">
    <property type="entry name" value="Fcf1/UTP23"/>
</dbReference>
<sequence>MKAKRMKNQRKIMQTYQMHYDFREAYQVLITSDCLRAMHAFAMPIQKFLLNTLQGKVLPYITQCTLAKVMEGYSGKGRDGRPAYLPPPMDVPLRYCKHKDDEGQERGVIPEAECLIDLLSGQVKGNQQPKNKNHFVLAAADWDEGIKDQKQREKLEAERRKRRRQGNQDVDVRDRARTIAGVPIIYVKRSVMVLEEPSAATDRAIRGVEKDKFKDGIGGAARGVKRGREDDDSDQDTNNDDGSKNRGVKRARGPNPMSVKKKQPKDQKQPAPPATAQENQDPSQQTAKRKRRGKRGKHNAEQGDMAKPTEGAIESEQT</sequence>
<dbReference type="AlphaFoldDB" id="A0AAN7SZU2"/>
<evidence type="ECO:0000256" key="2">
    <source>
        <dbReference type="SAM" id="MobiDB-lite"/>
    </source>
</evidence>
<feature type="compositionally biased region" description="Basic residues" evidence="2">
    <location>
        <begin position="287"/>
        <end position="297"/>
    </location>
</feature>
<dbReference type="GO" id="GO:0032040">
    <property type="term" value="C:small-subunit processome"/>
    <property type="evidence" value="ECO:0007669"/>
    <property type="project" value="InterPro"/>
</dbReference>
<feature type="domain" description="UTP23 sensor motif region" evidence="3">
    <location>
        <begin position="247"/>
        <end position="263"/>
    </location>
</feature>
<proteinExistence type="predicted"/>
<accession>A0AAN7SZU2</accession>
<organism evidence="4 5">
    <name type="scientific">Lithohypha guttulata</name>
    <dbReference type="NCBI Taxonomy" id="1690604"/>
    <lineage>
        <taxon>Eukaryota</taxon>
        <taxon>Fungi</taxon>
        <taxon>Dikarya</taxon>
        <taxon>Ascomycota</taxon>
        <taxon>Pezizomycotina</taxon>
        <taxon>Eurotiomycetes</taxon>
        <taxon>Chaetothyriomycetidae</taxon>
        <taxon>Chaetothyriales</taxon>
        <taxon>Trichomeriaceae</taxon>
        <taxon>Lithohypha</taxon>
    </lineage>
</organism>
<evidence type="ECO:0000313" key="5">
    <source>
        <dbReference type="Proteomes" id="UP001309876"/>
    </source>
</evidence>
<dbReference type="PANTHER" id="PTHR12416">
    <property type="entry name" value="RRNA-PROCESSING PROTEIN UTP23 HOMOLOG"/>
    <property type="match status" value="1"/>
</dbReference>
<evidence type="ECO:0000259" key="3">
    <source>
        <dbReference type="Pfam" id="PF24779"/>
    </source>
</evidence>
<feature type="region of interest" description="Disordered" evidence="2">
    <location>
        <begin position="151"/>
        <end position="170"/>
    </location>
</feature>
<dbReference type="EMBL" id="JAVRRJ010000004">
    <property type="protein sequence ID" value="KAK5085701.1"/>
    <property type="molecule type" value="Genomic_DNA"/>
</dbReference>
<dbReference type="Pfam" id="PF04900">
    <property type="entry name" value="Fcf1"/>
    <property type="match status" value="1"/>
</dbReference>
<dbReference type="InterPro" id="IPR057776">
    <property type="entry name" value="UTP23_sensor"/>
</dbReference>
<gene>
    <name evidence="4" type="ORF">LTR05_004989</name>
</gene>
<keyword evidence="1" id="KW-0539">Nucleus</keyword>
<reference evidence="4 5" key="1">
    <citation type="submission" date="2023-08" db="EMBL/GenBank/DDBJ databases">
        <title>Black Yeasts Isolated from many extreme environments.</title>
        <authorList>
            <person name="Coleine C."/>
            <person name="Stajich J.E."/>
            <person name="Selbmann L."/>
        </authorList>
    </citation>
    <scope>NUCLEOTIDE SEQUENCE [LARGE SCALE GENOMIC DNA]</scope>
    <source>
        <strain evidence="4 5">CCFEE 5910</strain>
    </source>
</reference>
<evidence type="ECO:0000256" key="1">
    <source>
        <dbReference type="ARBA" id="ARBA00023242"/>
    </source>
</evidence>
<feature type="compositionally biased region" description="Acidic residues" evidence="2">
    <location>
        <begin position="230"/>
        <end position="239"/>
    </location>
</feature>
<feature type="region of interest" description="Disordered" evidence="2">
    <location>
        <begin position="214"/>
        <end position="318"/>
    </location>
</feature>
<comment type="caution">
    <text evidence="4">The sequence shown here is derived from an EMBL/GenBank/DDBJ whole genome shotgun (WGS) entry which is preliminary data.</text>
</comment>
<protein>
    <recommendedName>
        <fullName evidence="3">UTP23 sensor motif region domain-containing protein</fullName>
    </recommendedName>
</protein>
<evidence type="ECO:0000313" key="4">
    <source>
        <dbReference type="EMBL" id="KAK5085701.1"/>
    </source>
</evidence>
<keyword evidence="5" id="KW-1185">Reference proteome</keyword>
<dbReference type="Proteomes" id="UP001309876">
    <property type="component" value="Unassembled WGS sequence"/>
</dbReference>
<name>A0AAN7SZU2_9EURO</name>